<accession>A0A2K3LJR0</accession>
<name>A0A2K3LJR0_TRIPR</name>
<organism evidence="2 3">
    <name type="scientific">Trifolium pratense</name>
    <name type="common">Red clover</name>
    <dbReference type="NCBI Taxonomy" id="57577"/>
    <lineage>
        <taxon>Eukaryota</taxon>
        <taxon>Viridiplantae</taxon>
        <taxon>Streptophyta</taxon>
        <taxon>Embryophyta</taxon>
        <taxon>Tracheophyta</taxon>
        <taxon>Spermatophyta</taxon>
        <taxon>Magnoliopsida</taxon>
        <taxon>eudicotyledons</taxon>
        <taxon>Gunneridae</taxon>
        <taxon>Pentapetalae</taxon>
        <taxon>rosids</taxon>
        <taxon>fabids</taxon>
        <taxon>Fabales</taxon>
        <taxon>Fabaceae</taxon>
        <taxon>Papilionoideae</taxon>
        <taxon>50 kb inversion clade</taxon>
        <taxon>NPAAA clade</taxon>
        <taxon>Hologalegina</taxon>
        <taxon>IRL clade</taxon>
        <taxon>Trifolieae</taxon>
        <taxon>Trifolium</taxon>
    </lineage>
</organism>
<gene>
    <name evidence="2" type="ORF">L195_g034761</name>
</gene>
<dbReference type="AlphaFoldDB" id="A0A2K3LJR0"/>
<dbReference type="Proteomes" id="UP000236291">
    <property type="component" value="Unassembled WGS sequence"/>
</dbReference>
<evidence type="ECO:0000256" key="1">
    <source>
        <dbReference type="SAM" id="MobiDB-lite"/>
    </source>
</evidence>
<evidence type="ECO:0000313" key="3">
    <source>
        <dbReference type="Proteomes" id="UP000236291"/>
    </source>
</evidence>
<feature type="non-terminal residue" evidence="2">
    <location>
        <position position="29"/>
    </location>
</feature>
<proteinExistence type="predicted"/>
<reference evidence="2 3" key="1">
    <citation type="journal article" date="2014" name="Am. J. Bot.">
        <title>Genome assembly and annotation for red clover (Trifolium pratense; Fabaceae).</title>
        <authorList>
            <person name="Istvanek J."/>
            <person name="Jaros M."/>
            <person name="Krenek A."/>
            <person name="Repkova J."/>
        </authorList>
    </citation>
    <scope>NUCLEOTIDE SEQUENCE [LARGE SCALE GENOMIC DNA]</scope>
    <source>
        <strain evidence="3">cv. Tatra</strain>
        <tissue evidence="2">Young leaves</tissue>
    </source>
</reference>
<feature type="region of interest" description="Disordered" evidence="1">
    <location>
        <begin position="1"/>
        <end position="29"/>
    </location>
</feature>
<dbReference type="EMBL" id="ASHM01034719">
    <property type="protein sequence ID" value="PNX78780.1"/>
    <property type="molecule type" value="Genomic_DNA"/>
</dbReference>
<comment type="caution">
    <text evidence="2">The sequence shown here is derived from an EMBL/GenBank/DDBJ whole genome shotgun (WGS) entry which is preliminary data.</text>
</comment>
<reference evidence="2 3" key="2">
    <citation type="journal article" date="2017" name="Front. Plant Sci.">
        <title>Gene Classification and Mining of Molecular Markers Useful in Red Clover (Trifolium pratense) Breeding.</title>
        <authorList>
            <person name="Istvanek J."/>
            <person name="Dluhosova J."/>
            <person name="Dluhos P."/>
            <person name="Patkova L."/>
            <person name="Nedelnik J."/>
            <person name="Repkova J."/>
        </authorList>
    </citation>
    <scope>NUCLEOTIDE SEQUENCE [LARGE SCALE GENOMIC DNA]</scope>
    <source>
        <strain evidence="3">cv. Tatra</strain>
        <tissue evidence="2">Young leaves</tissue>
    </source>
</reference>
<evidence type="ECO:0000313" key="2">
    <source>
        <dbReference type="EMBL" id="PNX78780.1"/>
    </source>
</evidence>
<sequence>MGKNQAYKAMQRARLGGASGGPDEVEDGM</sequence>
<protein>
    <submittedName>
        <fullName evidence="2">Uncharacterized protein</fullName>
    </submittedName>
</protein>